<accession>A0ABX8CL37</accession>
<evidence type="ECO:0000313" key="3">
    <source>
        <dbReference type="Proteomes" id="UP000683310"/>
    </source>
</evidence>
<keyword evidence="3" id="KW-1185">Reference proteome</keyword>
<dbReference type="Pfam" id="PF21812">
    <property type="entry name" value="DUF6881"/>
    <property type="match status" value="1"/>
</dbReference>
<dbReference type="EMBL" id="CP074371">
    <property type="protein sequence ID" value="QVI20673.1"/>
    <property type="molecule type" value="Genomic_DNA"/>
</dbReference>
<dbReference type="Proteomes" id="UP000683310">
    <property type="component" value="Chromosome"/>
</dbReference>
<proteinExistence type="predicted"/>
<feature type="domain" description="DUF6881" evidence="1">
    <location>
        <begin position="106"/>
        <end position="184"/>
    </location>
</feature>
<reference evidence="2 3" key="1">
    <citation type="submission" date="2021-04" db="EMBL/GenBank/DDBJ databases">
        <title>Nocardia tengchongensis.</title>
        <authorList>
            <person name="Zhuang k."/>
            <person name="Ran Y."/>
            <person name="Li W."/>
        </authorList>
    </citation>
    <scope>NUCLEOTIDE SEQUENCE [LARGE SCALE GENOMIC DNA]</scope>
    <source>
        <strain evidence="2 3">CFH S0057</strain>
    </source>
</reference>
<evidence type="ECO:0000259" key="1">
    <source>
        <dbReference type="Pfam" id="PF21812"/>
    </source>
</evidence>
<sequence>MWLTIASDGLVGVRFGRDRPNVREQLAQAVTDELRLFPRDSVPGWMRVELGEHPAGNGHGWFDDTTASTCCNSEEECDCIDRAEAVSRAADFVPDLDGLRHLKVVHHSEFDHIAVSFSEILANGREWRRVELFRDGGSGLAAMSGRTEFTCLTSGRTPSIAEISSYPHLSAEAITTTDFQTAWLAVGGW</sequence>
<gene>
    <name evidence="2" type="ORF">KHQ06_31885</name>
</gene>
<organism evidence="2 3">
    <name type="scientific">Nocardia tengchongensis</name>
    <dbReference type="NCBI Taxonomy" id="2055889"/>
    <lineage>
        <taxon>Bacteria</taxon>
        <taxon>Bacillati</taxon>
        <taxon>Actinomycetota</taxon>
        <taxon>Actinomycetes</taxon>
        <taxon>Mycobacteriales</taxon>
        <taxon>Nocardiaceae</taxon>
        <taxon>Nocardia</taxon>
    </lineage>
</organism>
<name>A0ABX8CL37_9NOCA</name>
<evidence type="ECO:0000313" key="2">
    <source>
        <dbReference type="EMBL" id="QVI20673.1"/>
    </source>
</evidence>
<dbReference type="InterPro" id="IPR049248">
    <property type="entry name" value="DUF6881"/>
</dbReference>
<protein>
    <recommendedName>
        <fullName evidence="1">DUF6881 domain-containing protein</fullName>
    </recommendedName>
</protein>